<dbReference type="EMBL" id="JARIHO010000052">
    <property type="protein sequence ID" value="KAJ7320943.1"/>
    <property type="molecule type" value="Genomic_DNA"/>
</dbReference>
<organism evidence="1 2">
    <name type="scientific">Mycena albidolilacea</name>
    <dbReference type="NCBI Taxonomy" id="1033008"/>
    <lineage>
        <taxon>Eukaryota</taxon>
        <taxon>Fungi</taxon>
        <taxon>Dikarya</taxon>
        <taxon>Basidiomycota</taxon>
        <taxon>Agaricomycotina</taxon>
        <taxon>Agaricomycetes</taxon>
        <taxon>Agaricomycetidae</taxon>
        <taxon>Agaricales</taxon>
        <taxon>Marasmiineae</taxon>
        <taxon>Mycenaceae</taxon>
        <taxon>Mycena</taxon>
    </lineage>
</organism>
<reference evidence="1" key="1">
    <citation type="submission" date="2023-03" db="EMBL/GenBank/DDBJ databases">
        <title>Massive genome expansion in bonnet fungi (Mycena s.s.) driven by repeated elements and novel gene families across ecological guilds.</title>
        <authorList>
            <consortium name="Lawrence Berkeley National Laboratory"/>
            <person name="Harder C.B."/>
            <person name="Miyauchi S."/>
            <person name="Viragh M."/>
            <person name="Kuo A."/>
            <person name="Thoen E."/>
            <person name="Andreopoulos B."/>
            <person name="Lu D."/>
            <person name="Skrede I."/>
            <person name="Drula E."/>
            <person name="Henrissat B."/>
            <person name="Morin E."/>
            <person name="Kohler A."/>
            <person name="Barry K."/>
            <person name="LaButti K."/>
            <person name="Morin E."/>
            <person name="Salamov A."/>
            <person name="Lipzen A."/>
            <person name="Mereny Z."/>
            <person name="Hegedus B."/>
            <person name="Baldrian P."/>
            <person name="Stursova M."/>
            <person name="Weitz H."/>
            <person name="Taylor A."/>
            <person name="Grigoriev I.V."/>
            <person name="Nagy L.G."/>
            <person name="Martin F."/>
            <person name="Kauserud H."/>
        </authorList>
    </citation>
    <scope>NUCLEOTIDE SEQUENCE</scope>
    <source>
        <strain evidence="1">CBHHK002</strain>
    </source>
</reference>
<comment type="caution">
    <text evidence="1">The sequence shown here is derived from an EMBL/GenBank/DDBJ whole genome shotgun (WGS) entry which is preliminary data.</text>
</comment>
<dbReference type="Proteomes" id="UP001218218">
    <property type="component" value="Unassembled WGS sequence"/>
</dbReference>
<sequence>MLDAHSRYLPSNPRSSNAGHGYPLICPFSGSLKADLDQRTLLRLPPLRLPLTNVVFRYDRPEASSSIPTLDPHTKCHGGLSGYPKSIPAALLLAVIKSRGYTREDSKGRAGVPLSQSGIGARGYVSLLPFTSYESYLLFAPISTARMPPAWHDRAERWCRAWFLRFFRARADIYSYIFIAACFVFTQLVSSQQCGWGMRCDPWHRGAAIISAALSGKDSFPPRTYSESTPFRLSKSFAL</sequence>
<name>A0AAD7EG21_9AGAR</name>
<accession>A0AAD7EG21</accession>
<protein>
    <submittedName>
        <fullName evidence="1">Uncharacterized protein</fullName>
    </submittedName>
</protein>
<gene>
    <name evidence="1" type="ORF">DFH08DRAFT_1085954</name>
</gene>
<proteinExistence type="predicted"/>
<dbReference type="AlphaFoldDB" id="A0AAD7EG21"/>
<evidence type="ECO:0000313" key="1">
    <source>
        <dbReference type="EMBL" id="KAJ7320943.1"/>
    </source>
</evidence>
<evidence type="ECO:0000313" key="2">
    <source>
        <dbReference type="Proteomes" id="UP001218218"/>
    </source>
</evidence>
<keyword evidence="2" id="KW-1185">Reference proteome</keyword>